<gene>
    <name evidence="2" type="ORF">HJG44_23165</name>
</gene>
<dbReference type="Proteomes" id="UP000564885">
    <property type="component" value="Unassembled WGS sequence"/>
</dbReference>
<evidence type="ECO:0000313" key="3">
    <source>
        <dbReference type="Proteomes" id="UP000564885"/>
    </source>
</evidence>
<keyword evidence="3" id="KW-1185">Reference proteome</keyword>
<comment type="caution">
    <text evidence="2">The sequence shown here is derived from an EMBL/GenBank/DDBJ whole genome shotgun (WGS) entry which is preliminary data.</text>
</comment>
<name>A0A849IBG5_9HYPH</name>
<protein>
    <recommendedName>
        <fullName evidence="4">PAAR domain-containing protein</fullName>
    </recommendedName>
</protein>
<feature type="region of interest" description="Disordered" evidence="1">
    <location>
        <begin position="1"/>
        <end position="24"/>
    </location>
</feature>
<proteinExistence type="predicted"/>
<dbReference type="AlphaFoldDB" id="A0A849IBG5"/>
<evidence type="ECO:0008006" key="4">
    <source>
        <dbReference type="Google" id="ProtNLM"/>
    </source>
</evidence>
<evidence type="ECO:0000313" key="2">
    <source>
        <dbReference type="EMBL" id="NNM75264.1"/>
    </source>
</evidence>
<dbReference type="EMBL" id="JABEPP010000008">
    <property type="protein sequence ID" value="NNM75264.1"/>
    <property type="molecule type" value="Genomic_DNA"/>
</dbReference>
<dbReference type="RefSeq" id="WP_171220773.1">
    <property type="nucleotide sequence ID" value="NZ_JABEPP010000008.1"/>
</dbReference>
<reference evidence="2 3" key="1">
    <citation type="submission" date="2020-04" db="EMBL/GenBank/DDBJ databases">
        <title>Enterovirga sp. isolate from soil.</title>
        <authorList>
            <person name="Chea S."/>
            <person name="Kim D.-U."/>
        </authorList>
    </citation>
    <scope>NUCLEOTIDE SEQUENCE [LARGE SCALE GENOMIC DNA]</scope>
    <source>
        <strain evidence="2 3">DB1703</strain>
    </source>
</reference>
<dbReference type="Gene3D" id="2.60.200.60">
    <property type="match status" value="1"/>
</dbReference>
<sequence length="173" mass="16739">MGRPAARVTDITSHGPPLNPGPGSHNVLIGKLPAWRGLPAAAASALQAAQQASDAVIKAAETATIAAAGTPGAPAAYAAEQAAKTAAASAMSSLMSGLAAGAAASTGGMGTPDMHICPIPTPVPPHGPGYVIDGSQTVLVNGLPLCRQGDKVLEALGGPDPIAKGEFTVLVGG</sequence>
<accession>A0A849IBG5</accession>
<evidence type="ECO:0000256" key="1">
    <source>
        <dbReference type="SAM" id="MobiDB-lite"/>
    </source>
</evidence>
<organism evidence="2 3">
    <name type="scientific">Enterovirga aerilata</name>
    <dbReference type="NCBI Taxonomy" id="2730920"/>
    <lineage>
        <taxon>Bacteria</taxon>
        <taxon>Pseudomonadati</taxon>
        <taxon>Pseudomonadota</taxon>
        <taxon>Alphaproteobacteria</taxon>
        <taxon>Hyphomicrobiales</taxon>
        <taxon>Methylobacteriaceae</taxon>
        <taxon>Enterovirga</taxon>
    </lineage>
</organism>